<dbReference type="AlphaFoldDB" id="A0AAD1G1L7"/>
<dbReference type="PANTHER" id="PTHR39624:SF2">
    <property type="entry name" value="OSMC-LIKE PROTEIN"/>
    <property type="match status" value="1"/>
</dbReference>
<dbReference type="SUPFAM" id="SSF82784">
    <property type="entry name" value="OsmC-like"/>
    <property type="match status" value="1"/>
</dbReference>
<dbReference type="Gene3D" id="3.30.300.20">
    <property type="match status" value="1"/>
</dbReference>
<evidence type="ECO:0000313" key="4">
    <source>
        <dbReference type="Proteomes" id="UP000276029"/>
    </source>
</evidence>
<evidence type="ECO:0000313" key="1">
    <source>
        <dbReference type="EMBL" id="BBE35037.1"/>
    </source>
</evidence>
<dbReference type="Proteomes" id="UP000276029">
    <property type="component" value="Unassembled WGS sequence"/>
</dbReference>
<dbReference type="InterPro" id="IPR003718">
    <property type="entry name" value="OsmC/Ohr_fam"/>
</dbReference>
<reference evidence="1 3" key="1">
    <citation type="submission" date="2018-06" db="EMBL/GenBank/DDBJ databases">
        <title>Complete Genome Sequence of the Microcystin-Degrading Bacterium Sphingosinicella microcystinivorans Strain B-9.</title>
        <authorList>
            <person name="Jin H."/>
            <person name="Nishizawa T."/>
            <person name="Guo Y."/>
            <person name="Nishizawa A."/>
            <person name="Park H."/>
            <person name="Kato H."/>
            <person name="Tsuji K."/>
            <person name="Harada K."/>
        </authorList>
    </citation>
    <scope>NUCLEOTIDE SEQUENCE [LARGE SCALE GENOMIC DNA]</scope>
    <source>
        <strain evidence="1 3">B9</strain>
    </source>
</reference>
<accession>A0AAD1G1L7</accession>
<dbReference type="RefSeq" id="WP_170151759.1">
    <property type="nucleotide sequence ID" value="NZ_AP018711.1"/>
</dbReference>
<dbReference type="EMBL" id="RBWX01000007">
    <property type="protein sequence ID" value="RKS92017.1"/>
    <property type="molecule type" value="Genomic_DNA"/>
</dbReference>
<proteinExistence type="predicted"/>
<dbReference type="EMBL" id="AP018711">
    <property type="protein sequence ID" value="BBE35037.1"/>
    <property type="molecule type" value="Genomic_DNA"/>
</dbReference>
<dbReference type="PANTHER" id="PTHR39624">
    <property type="entry name" value="PROTEIN INVOLVED IN RIMO-MEDIATED BETA-METHYLTHIOLATION OF RIBOSOMAL PROTEIN S12 YCAO"/>
    <property type="match status" value="1"/>
</dbReference>
<dbReference type="KEGG" id="smic:SmB9_26950"/>
<evidence type="ECO:0000313" key="2">
    <source>
        <dbReference type="EMBL" id="RKS92017.1"/>
    </source>
</evidence>
<dbReference type="Proteomes" id="UP000275727">
    <property type="component" value="Chromosome"/>
</dbReference>
<sequence length="135" mass="14850">MPEITIARVTANIGMDDYKVDVRAGHHMFVSDEPERMGGKDAGPAPFQLLLAALGSCTVITLRMYAKRKEWPLESAEVAMRHLKDGDTARIERVLTLTGDLTEEQRARFADIAERTPVTLAIRNGVPIETTLSGS</sequence>
<organism evidence="1 3">
    <name type="scientific">Sphingosinicella microcystinivorans</name>
    <dbReference type="NCBI Taxonomy" id="335406"/>
    <lineage>
        <taxon>Bacteria</taxon>
        <taxon>Pseudomonadati</taxon>
        <taxon>Pseudomonadota</taxon>
        <taxon>Alphaproteobacteria</taxon>
        <taxon>Sphingomonadales</taxon>
        <taxon>Sphingosinicellaceae</taxon>
        <taxon>Sphingosinicella</taxon>
    </lineage>
</organism>
<gene>
    <name evidence="2" type="ORF">DFR51_1593</name>
    <name evidence="1" type="ORF">SmB9_26950</name>
</gene>
<keyword evidence="4" id="KW-1185">Reference proteome</keyword>
<dbReference type="InterPro" id="IPR015946">
    <property type="entry name" value="KH_dom-like_a/b"/>
</dbReference>
<protein>
    <submittedName>
        <fullName evidence="2">Redox protein</fullName>
    </submittedName>
</protein>
<name>A0AAD1G1L7_SPHMI</name>
<dbReference type="InterPro" id="IPR036102">
    <property type="entry name" value="OsmC/Ohrsf"/>
</dbReference>
<evidence type="ECO:0000313" key="3">
    <source>
        <dbReference type="Proteomes" id="UP000275727"/>
    </source>
</evidence>
<reference evidence="2 4" key="2">
    <citation type="submission" date="2018-10" db="EMBL/GenBank/DDBJ databases">
        <title>Genomic Encyclopedia of Type Strains, Phase IV (KMG-IV): sequencing the most valuable type-strain genomes for metagenomic binning, comparative biology and taxonomic classification.</title>
        <authorList>
            <person name="Goeker M."/>
        </authorList>
    </citation>
    <scope>NUCLEOTIDE SEQUENCE [LARGE SCALE GENOMIC DNA]</scope>
    <source>
        <strain evidence="2 4">DSM 19791</strain>
    </source>
</reference>
<dbReference type="Pfam" id="PF02566">
    <property type="entry name" value="OsmC"/>
    <property type="match status" value="1"/>
</dbReference>